<gene>
    <name evidence="3" type="ORF">CLV44_10981</name>
</gene>
<accession>A0A2P8EXJ5</accession>
<dbReference type="RefSeq" id="WP_106591581.1">
    <property type="nucleotide sequence ID" value="NZ_PYGI01000009.1"/>
</dbReference>
<keyword evidence="4" id="KW-1185">Reference proteome</keyword>
<dbReference type="Pfam" id="PF14258">
    <property type="entry name" value="DUF4350"/>
    <property type="match status" value="1"/>
</dbReference>
<evidence type="ECO:0000256" key="1">
    <source>
        <dbReference type="SAM" id="Phobius"/>
    </source>
</evidence>
<keyword evidence="1" id="KW-1133">Transmembrane helix</keyword>
<evidence type="ECO:0000259" key="2">
    <source>
        <dbReference type="Pfam" id="PF14258"/>
    </source>
</evidence>
<dbReference type="Proteomes" id="UP000242133">
    <property type="component" value="Unassembled WGS sequence"/>
</dbReference>
<evidence type="ECO:0000313" key="3">
    <source>
        <dbReference type="EMBL" id="PSL14145.1"/>
    </source>
</evidence>
<comment type="caution">
    <text evidence="3">The sequence shown here is derived from an EMBL/GenBank/DDBJ whole genome shotgun (WGS) entry which is preliminary data.</text>
</comment>
<reference evidence="3 4" key="1">
    <citation type="submission" date="2018-03" db="EMBL/GenBank/DDBJ databases">
        <title>Genomic Encyclopedia of Archaeal and Bacterial Type Strains, Phase II (KMG-II): from individual species to whole genera.</title>
        <authorList>
            <person name="Goeker M."/>
        </authorList>
    </citation>
    <scope>NUCLEOTIDE SEQUENCE [LARGE SCALE GENOMIC DNA]</scope>
    <source>
        <strain evidence="3 4">DSM 17586</strain>
    </source>
</reference>
<protein>
    <submittedName>
        <fullName evidence="3">Uncharacterized protein DUF4350</fullName>
    </submittedName>
</protein>
<dbReference type="AlphaFoldDB" id="A0A2P8EXJ5"/>
<feature type="transmembrane region" description="Helical" evidence="1">
    <location>
        <begin position="289"/>
        <end position="312"/>
    </location>
</feature>
<evidence type="ECO:0000313" key="4">
    <source>
        <dbReference type="Proteomes" id="UP000242133"/>
    </source>
</evidence>
<proteinExistence type="predicted"/>
<keyword evidence="1" id="KW-0472">Membrane</keyword>
<name>A0A2P8EXJ5_9GAMM</name>
<dbReference type="EMBL" id="PYGI01000009">
    <property type="protein sequence ID" value="PSL14145.1"/>
    <property type="molecule type" value="Genomic_DNA"/>
</dbReference>
<feature type="domain" description="DUF4350" evidence="2">
    <location>
        <begin position="41"/>
        <end position="269"/>
    </location>
</feature>
<organism evidence="3 4">
    <name type="scientific">Marinobacterium halophilum</name>
    <dbReference type="NCBI Taxonomy" id="267374"/>
    <lineage>
        <taxon>Bacteria</taxon>
        <taxon>Pseudomonadati</taxon>
        <taxon>Pseudomonadota</taxon>
        <taxon>Gammaproteobacteria</taxon>
        <taxon>Oceanospirillales</taxon>
        <taxon>Oceanospirillaceae</taxon>
        <taxon>Marinobacterium</taxon>
    </lineage>
</organism>
<keyword evidence="1" id="KW-0812">Transmembrane</keyword>
<sequence>MHMILFRVLPVLLLMLLGYVLVTGLESVDQVVDQGPGEEVRRNQFLAAGQLLEQQGLQVEHSRYPVAVNQLGPRDSLLLTSAEYLLDEPERVDVLLDWVASGGQLIWHYRSEMEQHPLAQALGVSHAPPELNKQALNDKVAAAELSETVHEAAAQFAQAPQESAPPSLSEQVMVDIRRREAGVATTALSRFAPADNARIYSPLESPLQWHENGRFGIEMQLEARSLPVERTSLLMLRLGNGRVSVLRNISIWDNDRIGLFDHAYLLLWLNRDRPVVHIQRYSQWPSLSLLLLDHAVEALTVGIFLLLGWLLYRGRRFGPVLHSSPQQRRTLNEHIEAVARFHHRHGQLNYLLAPLRRQVLNRAARLQGGLEQLPDKLQLAAVAEQAQLPLEQVRQALTPQEHYNSTDLVETVQLLLNIRKRL</sequence>
<dbReference type="OrthoDB" id="6638317at2"/>
<dbReference type="InterPro" id="IPR025646">
    <property type="entry name" value="DUF4350"/>
</dbReference>